<feature type="region of interest" description="Disordered" evidence="8">
    <location>
        <begin position="1"/>
        <end position="20"/>
    </location>
</feature>
<keyword evidence="4" id="KW-0862">Zinc</keyword>
<organism evidence="10 11">
    <name type="scientific">Kalanchoe fedtschenkoi</name>
    <name type="common">Lavender scallops</name>
    <name type="synonym">South American air plant</name>
    <dbReference type="NCBI Taxonomy" id="63787"/>
    <lineage>
        <taxon>Eukaryota</taxon>
        <taxon>Viridiplantae</taxon>
        <taxon>Streptophyta</taxon>
        <taxon>Embryophyta</taxon>
        <taxon>Tracheophyta</taxon>
        <taxon>Spermatophyta</taxon>
        <taxon>Magnoliopsida</taxon>
        <taxon>eudicotyledons</taxon>
        <taxon>Gunneridae</taxon>
        <taxon>Pentapetalae</taxon>
        <taxon>Saxifragales</taxon>
        <taxon>Crassulaceae</taxon>
        <taxon>Kalanchoe</taxon>
    </lineage>
</organism>
<keyword evidence="1" id="KW-0479">Metal-binding</keyword>
<dbReference type="PROSITE" id="PS00028">
    <property type="entry name" value="ZINC_FINGER_C2H2_1"/>
    <property type="match status" value="2"/>
</dbReference>
<evidence type="ECO:0000256" key="4">
    <source>
        <dbReference type="ARBA" id="ARBA00022833"/>
    </source>
</evidence>
<dbReference type="GO" id="GO:0000976">
    <property type="term" value="F:transcription cis-regulatory region binding"/>
    <property type="evidence" value="ECO:0007669"/>
    <property type="project" value="TreeGrafter"/>
</dbReference>
<keyword evidence="3 7" id="KW-0863">Zinc-finger</keyword>
<dbReference type="EnsemblPlants" id="Kaladp0042s0108.1.v1.1">
    <property type="protein sequence ID" value="Kaladp0042s0108.1.v1.1.CDS.1"/>
    <property type="gene ID" value="Kaladp0042s0108.v1.1"/>
</dbReference>
<dbReference type="PANTHER" id="PTHR45988:SF1">
    <property type="entry name" value="ZINC FINGER PROTEIN AZF2"/>
    <property type="match status" value="1"/>
</dbReference>
<dbReference type="InterPro" id="IPR013087">
    <property type="entry name" value="Znf_C2H2_type"/>
</dbReference>
<dbReference type="GO" id="GO:0003700">
    <property type="term" value="F:DNA-binding transcription factor activity"/>
    <property type="evidence" value="ECO:0007669"/>
    <property type="project" value="InterPro"/>
</dbReference>
<keyword evidence="11" id="KW-1185">Reference proteome</keyword>
<dbReference type="AlphaFoldDB" id="A0A7N0TQ39"/>
<sequence>MATEALSHHPPGLSEAEDLGCKNKQAGSLLDGGFAKRKRSKRPRCEGGGGGGEEELVGALSEADMDLARSLMMLANGVVEEERVGEVKVGGGGEPDGGCLGAKESVSMEDVSVPPLLTVAETGSAVKTESYKCAVCGKEFGSYQALGGHKASHRKLFADNIETAAATAVMTAAGGGATGGGRVHECGICHKQFPTGQALGGHKRRHYEGTLGKQSHQSHNHKTAASSSGVTTATTSDGAGSSLSHRGFDLNIPALPDLWPVSRFAAVEEEVESPHPAKKPRVFSPNYVQIRI</sequence>
<dbReference type="Pfam" id="PF13912">
    <property type="entry name" value="zf-C2H2_6"/>
    <property type="match status" value="2"/>
</dbReference>
<evidence type="ECO:0000256" key="8">
    <source>
        <dbReference type="SAM" id="MobiDB-lite"/>
    </source>
</evidence>
<evidence type="ECO:0000313" key="10">
    <source>
        <dbReference type="EnsemblPlants" id="Kaladp0042s0108.1.v1.1.CDS.1"/>
    </source>
</evidence>
<evidence type="ECO:0000256" key="5">
    <source>
        <dbReference type="ARBA" id="ARBA00023015"/>
    </source>
</evidence>
<name>A0A7N0TQ39_KALFE</name>
<keyword evidence="2" id="KW-0677">Repeat</keyword>
<evidence type="ECO:0000256" key="1">
    <source>
        <dbReference type="ARBA" id="ARBA00022723"/>
    </source>
</evidence>
<dbReference type="InterPro" id="IPR036236">
    <property type="entry name" value="Znf_C2H2_sf"/>
</dbReference>
<evidence type="ECO:0000313" key="11">
    <source>
        <dbReference type="Proteomes" id="UP000594263"/>
    </source>
</evidence>
<dbReference type="Gene3D" id="3.30.160.60">
    <property type="entry name" value="Classic Zinc Finger"/>
    <property type="match status" value="1"/>
</dbReference>
<evidence type="ECO:0000256" key="3">
    <source>
        <dbReference type="ARBA" id="ARBA00022771"/>
    </source>
</evidence>
<dbReference type="Proteomes" id="UP000594263">
    <property type="component" value="Unplaced"/>
</dbReference>
<evidence type="ECO:0000259" key="9">
    <source>
        <dbReference type="PROSITE" id="PS50157"/>
    </source>
</evidence>
<dbReference type="InterPro" id="IPR044653">
    <property type="entry name" value="AZF1/2/3-like"/>
</dbReference>
<evidence type="ECO:0000256" key="7">
    <source>
        <dbReference type="PROSITE-ProRule" id="PRU00042"/>
    </source>
</evidence>
<evidence type="ECO:0000256" key="2">
    <source>
        <dbReference type="ARBA" id="ARBA00022737"/>
    </source>
</evidence>
<dbReference type="SUPFAM" id="SSF57667">
    <property type="entry name" value="beta-beta-alpha zinc fingers"/>
    <property type="match status" value="1"/>
</dbReference>
<evidence type="ECO:0000256" key="6">
    <source>
        <dbReference type="ARBA" id="ARBA00023163"/>
    </source>
</evidence>
<feature type="region of interest" description="Disordered" evidence="8">
    <location>
        <begin position="27"/>
        <end position="56"/>
    </location>
</feature>
<accession>A0A7N0TQ39</accession>
<dbReference type="Gramene" id="Kaladp0042s0108.1.v1.1">
    <property type="protein sequence ID" value="Kaladp0042s0108.1.v1.1.CDS.1"/>
    <property type="gene ID" value="Kaladp0042s0108.v1.1"/>
</dbReference>
<feature type="domain" description="C2H2-type" evidence="9">
    <location>
        <begin position="131"/>
        <end position="153"/>
    </location>
</feature>
<reference evidence="10" key="1">
    <citation type="submission" date="2021-01" db="UniProtKB">
        <authorList>
            <consortium name="EnsemblPlants"/>
        </authorList>
    </citation>
    <scope>IDENTIFICATION</scope>
</reference>
<feature type="region of interest" description="Disordered" evidence="8">
    <location>
        <begin position="210"/>
        <end position="241"/>
    </location>
</feature>
<dbReference type="PANTHER" id="PTHR45988">
    <property type="entry name" value="C2H2 TYPE ZINC FINGER TRANSCRIPTION FACTOR FAMILY-RELATED"/>
    <property type="match status" value="1"/>
</dbReference>
<protein>
    <recommendedName>
        <fullName evidence="9">C2H2-type domain-containing protein</fullName>
    </recommendedName>
</protein>
<keyword evidence="6" id="KW-0804">Transcription</keyword>
<dbReference type="GO" id="GO:0005634">
    <property type="term" value="C:nucleus"/>
    <property type="evidence" value="ECO:0007669"/>
    <property type="project" value="TreeGrafter"/>
</dbReference>
<dbReference type="SMART" id="SM00355">
    <property type="entry name" value="ZnF_C2H2"/>
    <property type="match status" value="2"/>
</dbReference>
<keyword evidence="5" id="KW-0805">Transcription regulation</keyword>
<feature type="compositionally biased region" description="Low complexity" evidence="8">
    <location>
        <begin position="223"/>
        <end position="241"/>
    </location>
</feature>
<feature type="domain" description="C2H2-type" evidence="9">
    <location>
        <begin position="184"/>
        <end position="206"/>
    </location>
</feature>
<dbReference type="PROSITE" id="PS50157">
    <property type="entry name" value="ZINC_FINGER_C2H2_2"/>
    <property type="match status" value="2"/>
</dbReference>
<dbReference type="GO" id="GO:0008270">
    <property type="term" value="F:zinc ion binding"/>
    <property type="evidence" value="ECO:0007669"/>
    <property type="project" value="UniProtKB-KW"/>
</dbReference>
<proteinExistence type="predicted"/>